<keyword evidence="1" id="KW-0812">Transmembrane</keyword>
<accession>A0ABQ5W353</accession>
<organism evidence="2 3">
    <name type="scientific">Devosia nitrariae</name>
    <dbReference type="NCBI Taxonomy" id="2071872"/>
    <lineage>
        <taxon>Bacteria</taxon>
        <taxon>Pseudomonadati</taxon>
        <taxon>Pseudomonadota</taxon>
        <taxon>Alphaproteobacteria</taxon>
        <taxon>Hyphomicrobiales</taxon>
        <taxon>Devosiaceae</taxon>
        <taxon>Devosia</taxon>
    </lineage>
</organism>
<dbReference type="EMBL" id="BSNS01000007">
    <property type="protein sequence ID" value="GLQ54085.1"/>
    <property type="molecule type" value="Genomic_DNA"/>
</dbReference>
<gene>
    <name evidence="2" type="ORF">GCM10010862_13440</name>
</gene>
<reference evidence="3" key="1">
    <citation type="journal article" date="2019" name="Int. J. Syst. Evol. Microbiol.">
        <title>The Global Catalogue of Microorganisms (GCM) 10K type strain sequencing project: providing services to taxonomists for standard genome sequencing and annotation.</title>
        <authorList>
            <consortium name="The Broad Institute Genomics Platform"/>
            <consortium name="The Broad Institute Genome Sequencing Center for Infectious Disease"/>
            <person name="Wu L."/>
            <person name="Ma J."/>
        </authorList>
    </citation>
    <scope>NUCLEOTIDE SEQUENCE [LARGE SCALE GENOMIC DNA]</scope>
    <source>
        <strain evidence="3">NBRC 112416</strain>
    </source>
</reference>
<evidence type="ECO:0000313" key="3">
    <source>
        <dbReference type="Proteomes" id="UP001156691"/>
    </source>
</evidence>
<protein>
    <submittedName>
        <fullName evidence="2">Uncharacterized protein</fullName>
    </submittedName>
</protein>
<evidence type="ECO:0000256" key="1">
    <source>
        <dbReference type="SAM" id="Phobius"/>
    </source>
</evidence>
<dbReference type="RefSeq" id="WP_284339524.1">
    <property type="nucleotide sequence ID" value="NZ_BSNS01000007.1"/>
</dbReference>
<proteinExistence type="predicted"/>
<feature type="transmembrane region" description="Helical" evidence="1">
    <location>
        <begin position="74"/>
        <end position="103"/>
    </location>
</feature>
<feature type="transmembrane region" description="Helical" evidence="1">
    <location>
        <begin position="16"/>
        <end position="37"/>
    </location>
</feature>
<keyword evidence="3" id="KW-1185">Reference proteome</keyword>
<feature type="transmembrane region" description="Helical" evidence="1">
    <location>
        <begin position="142"/>
        <end position="161"/>
    </location>
</feature>
<keyword evidence="1" id="KW-0472">Membrane</keyword>
<evidence type="ECO:0000313" key="2">
    <source>
        <dbReference type="EMBL" id="GLQ54085.1"/>
    </source>
</evidence>
<feature type="transmembrane region" description="Helical" evidence="1">
    <location>
        <begin position="115"/>
        <end position="136"/>
    </location>
</feature>
<sequence length="171" mass="18312">MAVLHETHVPVTRAEVPWALTQGVIGGIIAGIVFAAFEMIASAAMMGPEAFFMPLRMIGAIALGPAALEPTYNLLGVGLAGVIVHVVLAVIYGAVFALVFGGLRSPAVDISVGGAYGLGLWLVNFYVIAPTMFPWFTEANPMIQFIAHTFFFGAVLGWYMWSARHRAEEVE</sequence>
<dbReference type="Proteomes" id="UP001156691">
    <property type="component" value="Unassembled WGS sequence"/>
</dbReference>
<keyword evidence="1" id="KW-1133">Transmembrane helix</keyword>
<comment type="caution">
    <text evidence="2">The sequence shown here is derived from an EMBL/GenBank/DDBJ whole genome shotgun (WGS) entry which is preliminary data.</text>
</comment>
<feature type="transmembrane region" description="Helical" evidence="1">
    <location>
        <begin position="49"/>
        <end position="68"/>
    </location>
</feature>
<name>A0ABQ5W353_9HYPH</name>